<proteinExistence type="predicted"/>
<feature type="compositionally biased region" description="Pro residues" evidence="1">
    <location>
        <begin position="152"/>
        <end position="174"/>
    </location>
</feature>
<feature type="region of interest" description="Disordered" evidence="1">
    <location>
        <begin position="138"/>
        <end position="191"/>
    </location>
</feature>
<keyword evidence="4" id="KW-1185">Reference proteome</keyword>
<dbReference type="Proteomes" id="UP000637628">
    <property type="component" value="Unassembled WGS sequence"/>
</dbReference>
<sequence length="191" mass="20064">MNRFTRILTMAGLGLVTGVTMAAGPAMAASSSDQGTAKSGSNASEARRFGDRTVGVFRSYRACDRAGEYGEDRGYWEDYDCVRIFWHGSVGYRLVVDYDDWGHGWGGHFPSNWGGGWRPYPGNWGGGNWGGGNWGGGNWGGGNWGGNWGGPRPGPWGGPGRPPVIIPPGAPLPTLPGTGTPVPPGPVSVQS</sequence>
<dbReference type="EMBL" id="BOML01000019">
    <property type="protein sequence ID" value="GIE00808.1"/>
    <property type="molecule type" value="Genomic_DNA"/>
</dbReference>
<keyword evidence="2" id="KW-0732">Signal</keyword>
<evidence type="ECO:0000313" key="4">
    <source>
        <dbReference type="Proteomes" id="UP000637628"/>
    </source>
</evidence>
<feature type="compositionally biased region" description="Gly residues" evidence="1">
    <location>
        <begin position="138"/>
        <end position="151"/>
    </location>
</feature>
<comment type="caution">
    <text evidence="3">The sequence shown here is derived from an EMBL/GenBank/DDBJ whole genome shotgun (WGS) entry which is preliminary data.</text>
</comment>
<feature type="signal peptide" evidence="2">
    <location>
        <begin position="1"/>
        <end position="22"/>
    </location>
</feature>
<evidence type="ECO:0000256" key="1">
    <source>
        <dbReference type="SAM" id="MobiDB-lite"/>
    </source>
</evidence>
<name>A0ABQ3YTD7_9ACTN</name>
<evidence type="ECO:0000313" key="3">
    <source>
        <dbReference type="EMBL" id="GIE00808.1"/>
    </source>
</evidence>
<dbReference type="RefSeq" id="WP_203726428.1">
    <property type="nucleotide sequence ID" value="NZ_BAAATX010000003.1"/>
</dbReference>
<reference evidence="3 4" key="1">
    <citation type="submission" date="2021-01" db="EMBL/GenBank/DDBJ databases">
        <title>Whole genome shotgun sequence of Actinoplanes durhamensis NBRC 14914.</title>
        <authorList>
            <person name="Komaki H."/>
            <person name="Tamura T."/>
        </authorList>
    </citation>
    <scope>NUCLEOTIDE SEQUENCE [LARGE SCALE GENOMIC DNA]</scope>
    <source>
        <strain evidence="3 4">NBRC 14914</strain>
    </source>
</reference>
<evidence type="ECO:0000256" key="2">
    <source>
        <dbReference type="SAM" id="SignalP"/>
    </source>
</evidence>
<protein>
    <submittedName>
        <fullName evidence="3">Uncharacterized protein</fullName>
    </submittedName>
</protein>
<feature type="compositionally biased region" description="Pro residues" evidence="1">
    <location>
        <begin position="181"/>
        <end position="191"/>
    </location>
</feature>
<organism evidence="3 4">
    <name type="scientific">Paractinoplanes durhamensis</name>
    <dbReference type="NCBI Taxonomy" id="113563"/>
    <lineage>
        <taxon>Bacteria</taxon>
        <taxon>Bacillati</taxon>
        <taxon>Actinomycetota</taxon>
        <taxon>Actinomycetes</taxon>
        <taxon>Micromonosporales</taxon>
        <taxon>Micromonosporaceae</taxon>
        <taxon>Paractinoplanes</taxon>
    </lineage>
</organism>
<gene>
    <name evidence="3" type="ORF">Adu01nite_21580</name>
</gene>
<feature type="chain" id="PRO_5047480568" evidence="2">
    <location>
        <begin position="23"/>
        <end position="191"/>
    </location>
</feature>
<accession>A0ABQ3YTD7</accession>